<dbReference type="eggNOG" id="KOG3882">
    <property type="taxonomic scope" value="Eukaryota"/>
</dbReference>
<feature type="transmembrane region" description="Helical" evidence="6">
    <location>
        <begin position="55"/>
        <end position="79"/>
    </location>
</feature>
<feature type="transmembrane region" description="Helical" evidence="6">
    <location>
        <begin position="21"/>
        <end position="43"/>
    </location>
</feature>
<dbReference type="HOGENOM" id="CLU_1477007_0_0_1"/>
<dbReference type="PANTHER" id="PTHR19282:SF456">
    <property type="entry name" value="CD63 MOLECULE"/>
    <property type="match status" value="1"/>
</dbReference>
<sequence length="183" mass="19830">MTNLKESRATGKMVYARWTLFFFNFLFWGFGVAAIGVGIWIMVSNNDVSVITNSLFRSGTILVIVGGCIIAILGFLGWLGAYQEHIGILSAFLATMFTVCILEMAGGIWAGVNRPIIVSHLQDNLYNTIIAKYGQPNEVPVTRAFDNIQHNGCLSALLNSMTQHNTVITGIGVTIGVIQGCAL</sequence>
<evidence type="ECO:0000256" key="3">
    <source>
        <dbReference type="ARBA" id="ARBA00022692"/>
    </source>
</evidence>
<dbReference type="PANTHER" id="PTHR19282">
    <property type="entry name" value="TETRASPANIN"/>
    <property type="match status" value="1"/>
</dbReference>
<dbReference type="KEGG" id="tad:TRIADDRAFT_52149"/>
<dbReference type="OMA" id="MMENYAR"/>
<dbReference type="PIRSF" id="PIRSF002419">
    <property type="entry name" value="Tetraspanin"/>
    <property type="match status" value="1"/>
</dbReference>
<keyword evidence="3 6" id="KW-0812">Transmembrane</keyword>
<feature type="transmembrane region" description="Helical" evidence="6">
    <location>
        <begin position="86"/>
        <end position="112"/>
    </location>
</feature>
<gene>
    <name evidence="7" type="ORF">TRIADDRAFT_52149</name>
</gene>
<keyword evidence="8" id="KW-1185">Reference proteome</keyword>
<evidence type="ECO:0000313" key="8">
    <source>
        <dbReference type="Proteomes" id="UP000009022"/>
    </source>
</evidence>
<dbReference type="RefSeq" id="XP_002108060.1">
    <property type="nucleotide sequence ID" value="XM_002108024.1"/>
</dbReference>
<name>B3RLW8_TRIAD</name>
<evidence type="ECO:0000256" key="5">
    <source>
        <dbReference type="ARBA" id="ARBA00023136"/>
    </source>
</evidence>
<dbReference type="EMBL" id="DS985241">
    <property type="protein sequence ID" value="EDV28858.1"/>
    <property type="molecule type" value="Genomic_DNA"/>
</dbReference>
<dbReference type="GO" id="GO:0005886">
    <property type="term" value="C:plasma membrane"/>
    <property type="evidence" value="ECO:0000318"/>
    <property type="project" value="GO_Central"/>
</dbReference>
<evidence type="ECO:0000256" key="1">
    <source>
        <dbReference type="ARBA" id="ARBA00004141"/>
    </source>
</evidence>
<keyword evidence="5 6" id="KW-0472">Membrane</keyword>
<dbReference type="InterPro" id="IPR000301">
    <property type="entry name" value="Tetraspanin_animals"/>
</dbReference>
<dbReference type="AlphaFoldDB" id="B3RLW8"/>
<proteinExistence type="inferred from homology"/>
<dbReference type="InterPro" id="IPR018499">
    <property type="entry name" value="Tetraspanin/Peripherin"/>
</dbReference>
<accession>B3RLW8</accession>
<dbReference type="PhylomeDB" id="B3RLW8"/>
<evidence type="ECO:0000313" key="7">
    <source>
        <dbReference type="EMBL" id="EDV28858.1"/>
    </source>
</evidence>
<evidence type="ECO:0000256" key="2">
    <source>
        <dbReference type="ARBA" id="ARBA00006840"/>
    </source>
</evidence>
<dbReference type="PRINTS" id="PR00259">
    <property type="entry name" value="TMFOUR"/>
</dbReference>
<protein>
    <recommendedName>
        <fullName evidence="9">Tetraspanin</fullName>
    </recommendedName>
</protein>
<dbReference type="GeneID" id="6750014"/>
<comment type="subcellular location">
    <subcellularLocation>
        <location evidence="1">Membrane</location>
        <topology evidence="1">Multi-pass membrane protein</topology>
    </subcellularLocation>
</comment>
<keyword evidence="4 6" id="KW-1133">Transmembrane helix</keyword>
<dbReference type="CTD" id="6750014"/>
<evidence type="ECO:0000256" key="4">
    <source>
        <dbReference type="ARBA" id="ARBA00022989"/>
    </source>
</evidence>
<dbReference type="OrthoDB" id="6366642at2759"/>
<reference evidence="7 8" key="1">
    <citation type="journal article" date="2008" name="Nature">
        <title>The Trichoplax genome and the nature of placozoans.</title>
        <authorList>
            <person name="Srivastava M."/>
            <person name="Begovic E."/>
            <person name="Chapman J."/>
            <person name="Putnam N.H."/>
            <person name="Hellsten U."/>
            <person name="Kawashima T."/>
            <person name="Kuo A."/>
            <person name="Mitros T."/>
            <person name="Salamov A."/>
            <person name="Carpenter M.L."/>
            <person name="Signorovitch A.Y."/>
            <person name="Moreno M.A."/>
            <person name="Kamm K."/>
            <person name="Grimwood J."/>
            <person name="Schmutz J."/>
            <person name="Shapiro H."/>
            <person name="Grigoriev I.V."/>
            <person name="Buss L.W."/>
            <person name="Schierwater B."/>
            <person name="Dellaporta S.L."/>
            <person name="Rokhsar D.S."/>
        </authorList>
    </citation>
    <scope>NUCLEOTIDE SEQUENCE [LARGE SCALE GENOMIC DNA]</scope>
    <source>
        <strain evidence="7 8">Grell-BS-1999</strain>
    </source>
</reference>
<dbReference type="Proteomes" id="UP000009022">
    <property type="component" value="Unassembled WGS sequence"/>
</dbReference>
<organism evidence="7 8">
    <name type="scientific">Trichoplax adhaerens</name>
    <name type="common">Trichoplax reptans</name>
    <dbReference type="NCBI Taxonomy" id="10228"/>
    <lineage>
        <taxon>Eukaryota</taxon>
        <taxon>Metazoa</taxon>
        <taxon>Placozoa</taxon>
        <taxon>Uniplacotomia</taxon>
        <taxon>Trichoplacea</taxon>
        <taxon>Trichoplacidae</taxon>
        <taxon>Trichoplax</taxon>
    </lineage>
</organism>
<comment type="similarity">
    <text evidence="2">Belongs to the tetraspanin (TM4SF) family.</text>
</comment>
<dbReference type="Pfam" id="PF00335">
    <property type="entry name" value="Tetraspanin"/>
    <property type="match status" value="1"/>
</dbReference>
<evidence type="ECO:0000256" key="6">
    <source>
        <dbReference type="SAM" id="Phobius"/>
    </source>
</evidence>
<evidence type="ECO:0008006" key="9">
    <source>
        <dbReference type="Google" id="ProtNLM"/>
    </source>
</evidence>
<dbReference type="InParanoid" id="B3RLW8"/>